<evidence type="ECO:0000313" key="2">
    <source>
        <dbReference type="EMBL" id="EEU33211.2"/>
    </source>
</evidence>
<proteinExistence type="predicted"/>
<dbReference type="Proteomes" id="UP000016231">
    <property type="component" value="Chromosome"/>
</dbReference>
<evidence type="ECO:0008006" key="4">
    <source>
        <dbReference type="Google" id="ProtNLM"/>
    </source>
</evidence>
<feature type="transmembrane region" description="Helical" evidence="1">
    <location>
        <begin position="286"/>
        <end position="304"/>
    </location>
</feature>
<keyword evidence="1" id="KW-0472">Membrane</keyword>
<feature type="transmembrane region" description="Helical" evidence="1">
    <location>
        <begin position="388"/>
        <end position="407"/>
    </location>
</feature>
<feature type="transmembrane region" description="Helical" evidence="1">
    <location>
        <begin position="13"/>
        <end position="34"/>
    </location>
</feature>
<dbReference type="EMBL" id="CP003700">
    <property type="protein sequence ID" value="EEU33211.2"/>
    <property type="molecule type" value="Genomic_DNA"/>
</dbReference>
<dbReference type="KEGG" id="fnc:HMPREF0946_01284"/>
<accession>C7XQY8</accession>
<dbReference type="HOGENOM" id="CLU_665286_0_0_0"/>
<keyword evidence="1" id="KW-0812">Transmembrane</keyword>
<evidence type="ECO:0000256" key="1">
    <source>
        <dbReference type="SAM" id="Phobius"/>
    </source>
</evidence>
<dbReference type="AlphaFoldDB" id="C7XQY8"/>
<feature type="transmembrane region" description="Helical" evidence="1">
    <location>
        <begin position="111"/>
        <end position="131"/>
    </location>
</feature>
<feature type="transmembrane region" description="Helical" evidence="1">
    <location>
        <begin position="234"/>
        <end position="251"/>
    </location>
</feature>
<reference evidence="2 3" key="1">
    <citation type="submission" date="2013-08" db="EMBL/GenBank/DDBJ databases">
        <title>The Genome Sequence of Fusobacterium sp. 3_1_36A2.</title>
        <authorList>
            <consortium name="The Broad Institute Genome Sequencing Platform"/>
            <person name="Earl A."/>
            <person name="Ward D."/>
            <person name="Feldgarden M."/>
            <person name="Gevers D."/>
            <person name="Strauss J."/>
            <person name="White A."/>
            <person name="Allen-Vercoe E."/>
            <person name="Walker B."/>
            <person name="Young S.K."/>
            <person name="Zeng Q."/>
            <person name="Gargeya S."/>
            <person name="Fitzgerald M."/>
            <person name="Haas B."/>
            <person name="Abouelleil A."/>
            <person name="Alvarado L."/>
            <person name="Arachchi H.M."/>
            <person name="Berlin A.M."/>
            <person name="Chapman S.B."/>
            <person name="Goldberg J."/>
            <person name="Griggs A."/>
            <person name="Gujja S."/>
            <person name="Hansen M."/>
            <person name="Howarth C."/>
            <person name="Imamovic A."/>
            <person name="Larimer J."/>
            <person name="McCowen C."/>
            <person name="Montmayeur A."/>
            <person name="Murphy C."/>
            <person name="Neiman D."/>
            <person name="Pearson M."/>
            <person name="Priest M."/>
            <person name="Roberts A."/>
            <person name="Saif S."/>
            <person name="Shea T."/>
            <person name="Sisk P."/>
            <person name="Sykes S."/>
            <person name="Wortman J."/>
            <person name="Nusbaum C."/>
            <person name="Birren B."/>
        </authorList>
    </citation>
    <scope>NUCLEOTIDE SEQUENCE [LARGE SCALE GENOMIC DNA]</scope>
    <source>
        <strain evidence="2 3">3_1_36A2</strain>
    </source>
</reference>
<name>C7XQY8_FUSVC</name>
<dbReference type="STRING" id="469604.HMPREF0946_01284"/>
<dbReference type="RefSeq" id="WP_020789346.1">
    <property type="nucleotide sequence ID" value="NC_022196.1"/>
</dbReference>
<organism evidence="2 3">
    <name type="scientific">Fusobacterium vincentii 3_1_36A2</name>
    <dbReference type="NCBI Taxonomy" id="469604"/>
    <lineage>
        <taxon>Bacteria</taxon>
        <taxon>Fusobacteriati</taxon>
        <taxon>Fusobacteriota</taxon>
        <taxon>Fusobacteriia</taxon>
        <taxon>Fusobacteriales</taxon>
        <taxon>Fusobacteriaceae</taxon>
        <taxon>Fusobacterium</taxon>
    </lineage>
</organism>
<feature type="transmembrane region" description="Helical" evidence="1">
    <location>
        <begin position="86"/>
        <end position="105"/>
    </location>
</feature>
<protein>
    <recommendedName>
        <fullName evidence="4">Glycosyltransferase RgtA/B/C/D-like domain-containing protein</fullName>
    </recommendedName>
</protein>
<keyword evidence="1" id="KW-1133">Transmembrane helix</keyword>
<sequence length="410" mass="47793">MLSTSSINYEKKIFLTTILVRLFFLILVVLLSAYMEKGFIASHRDVDDWRYEEGGFYYSQNATSLIDSNTFTEAYGRMNDNTGYNLYRPFYSTPLWYWVVCIIMYMTKTYWTVRILNIIIAGMSSVVIYNFTKKTYGEKVARLTSKLFALLPYPVLFSLFSYKDHLVLLFTFYLLDVSISLKYTRKIKLKTVLISIFAILGMMLTRSGLSVILLGLCFSIVFIKDISLKGIFNIKMLFFLIIGLVLISIFYQDIIYKFNAYSSINLDTKEANNTISLVLITNIKDLYKLPLIYMFSIITPIGIGNFDNSWFSVVSNINFIMIPIAVGSLLYIFTKKKRDKIVFYSLLGYYLITIIMSTGIFRHYYSLLPITFIPFADYIYRTNRVEKLMWVISSILGTILIFYYYFLISN</sequence>
<evidence type="ECO:0000313" key="3">
    <source>
        <dbReference type="Proteomes" id="UP000016231"/>
    </source>
</evidence>
<feature type="transmembrane region" description="Helical" evidence="1">
    <location>
        <begin position="196"/>
        <end position="222"/>
    </location>
</feature>
<feature type="transmembrane region" description="Helical" evidence="1">
    <location>
        <begin position="341"/>
        <end position="365"/>
    </location>
</feature>
<feature type="transmembrane region" description="Helical" evidence="1">
    <location>
        <begin position="310"/>
        <end position="334"/>
    </location>
</feature>
<gene>
    <name evidence="2" type="ORF">HMPREF0946_01284</name>
</gene>